<evidence type="ECO:0000313" key="3">
    <source>
        <dbReference type="Proteomes" id="UP001341840"/>
    </source>
</evidence>
<name>A0ABU6QCS5_9FABA</name>
<dbReference type="Proteomes" id="UP001341840">
    <property type="component" value="Unassembled WGS sequence"/>
</dbReference>
<feature type="compositionally biased region" description="Polar residues" evidence="1">
    <location>
        <begin position="110"/>
        <end position="131"/>
    </location>
</feature>
<reference evidence="2 3" key="1">
    <citation type="journal article" date="2023" name="Plants (Basel)">
        <title>Bridging the Gap: Combining Genomics and Transcriptomics Approaches to Understand Stylosanthes scabra, an Orphan Legume from the Brazilian Caatinga.</title>
        <authorList>
            <person name="Ferreira-Neto J.R.C."/>
            <person name="da Silva M.D."/>
            <person name="Binneck E."/>
            <person name="de Melo N.F."/>
            <person name="da Silva R.H."/>
            <person name="de Melo A.L.T.M."/>
            <person name="Pandolfi V."/>
            <person name="Bustamante F.O."/>
            <person name="Brasileiro-Vidal A.C."/>
            <person name="Benko-Iseppon A.M."/>
        </authorList>
    </citation>
    <scope>NUCLEOTIDE SEQUENCE [LARGE SCALE GENOMIC DNA]</scope>
    <source>
        <tissue evidence="2">Leaves</tissue>
    </source>
</reference>
<feature type="region of interest" description="Disordered" evidence="1">
    <location>
        <begin position="91"/>
        <end position="131"/>
    </location>
</feature>
<feature type="region of interest" description="Disordered" evidence="1">
    <location>
        <begin position="1"/>
        <end position="41"/>
    </location>
</feature>
<organism evidence="2 3">
    <name type="scientific">Stylosanthes scabra</name>
    <dbReference type="NCBI Taxonomy" id="79078"/>
    <lineage>
        <taxon>Eukaryota</taxon>
        <taxon>Viridiplantae</taxon>
        <taxon>Streptophyta</taxon>
        <taxon>Embryophyta</taxon>
        <taxon>Tracheophyta</taxon>
        <taxon>Spermatophyta</taxon>
        <taxon>Magnoliopsida</taxon>
        <taxon>eudicotyledons</taxon>
        <taxon>Gunneridae</taxon>
        <taxon>Pentapetalae</taxon>
        <taxon>rosids</taxon>
        <taxon>fabids</taxon>
        <taxon>Fabales</taxon>
        <taxon>Fabaceae</taxon>
        <taxon>Papilionoideae</taxon>
        <taxon>50 kb inversion clade</taxon>
        <taxon>dalbergioids sensu lato</taxon>
        <taxon>Dalbergieae</taxon>
        <taxon>Pterocarpus clade</taxon>
        <taxon>Stylosanthes</taxon>
    </lineage>
</organism>
<evidence type="ECO:0000313" key="2">
    <source>
        <dbReference type="EMBL" id="MED6109536.1"/>
    </source>
</evidence>
<sequence>MDDGDAAGSGEDGDASGRGGRRQTANVTGRRRRAPAAVTKTKRVSATWRLLRRRSAGAICDGCWMNRRTGLRGWPAVVIGLSAFSILEVTRTGKGSGSRLDRSDRPVRSGSYNYGHNLQHNQINAKNGQTT</sequence>
<protein>
    <submittedName>
        <fullName evidence="2">Uncharacterized protein</fullName>
    </submittedName>
</protein>
<keyword evidence="3" id="KW-1185">Reference proteome</keyword>
<comment type="caution">
    <text evidence="2">The sequence shown here is derived from an EMBL/GenBank/DDBJ whole genome shotgun (WGS) entry which is preliminary data.</text>
</comment>
<proteinExistence type="predicted"/>
<evidence type="ECO:0000256" key="1">
    <source>
        <dbReference type="SAM" id="MobiDB-lite"/>
    </source>
</evidence>
<gene>
    <name evidence="2" type="ORF">PIB30_034661</name>
</gene>
<dbReference type="EMBL" id="JASCZI010000162">
    <property type="protein sequence ID" value="MED6109536.1"/>
    <property type="molecule type" value="Genomic_DNA"/>
</dbReference>
<accession>A0ABU6QCS5</accession>